<dbReference type="EC" id="1.6.5.2" evidence="4"/>
<evidence type="ECO:0000313" key="28">
    <source>
        <dbReference type="EMBL" id="KAI5608557.1"/>
    </source>
</evidence>
<keyword evidence="5" id="KW-0963">Cytoplasm</keyword>
<dbReference type="Proteomes" id="UP001205998">
    <property type="component" value="Unassembled WGS sequence"/>
</dbReference>
<dbReference type="AlphaFoldDB" id="A0AAD5A3I0"/>
<dbReference type="InterPro" id="IPR003680">
    <property type="entry name" value="Flavodoxin_fold"/>
</dbReference>
<evidence type="ECO:0000256" key="6">
    <source>
        <dbReference type="ARBA" id="ARBA00022499"/>
    </source>
</evidence>
<evidence type="ECO:0000256" key="9">
    <source>
        <dbReference type="ARBA" id="ARBA00022827"/>
    </source>
</evidence>
<keyword evidence="9" id="KW-0274">FAD</keyword>
<dbReference type="Pfam" id="PF02525">
    <property type="entry name" value="Flavodoxin_2"/>
    <property type="match status" value="1"/>
</dbReference>
<evidence type="ECO:0000256" key="8">
    <source>
        <dbReference type="ARBA" id="ARBA00022630"/>
    </source>
</evidence>
<keyword evidence="29" id="KW-1185">Reference proteome</keyword>
<dbReference type="Gene3D" id="3.40.50.360">
    <property type="match status" value="1"/>
</dbReference>
<dbReference type="EMBL" id="MU582332">
    <property type="protein sequence ID" value="KAI5608557.1"/>
    <property type="molecule type" value="Genomic_DNA"/>
</dbReference>
<dbReference type="GO" id="GO:0042373">
    <property type="term" value="P:vitamin K metabolic process"/>
    <property type="evidence" value="ECO:0007669"/>
    <property type="project" value="UniProtKB-ARBA"/>
</dbReference>
<evidence type="ECO:0000256" key="2">
    <source>
        <dbReference type="ARBA" id="ARBA00004514"/>
    </source>
</evidence>
<evidence type="ECO:0000256" key="1">
    <source>
        <dbReference type="ARBA" id="ARBA00001974"/>
    </source>
</evidence>
<evidence type="ECO:0000256" key="25">
    <source>
        <dbReference type="ARBA" id="ARBA00049392"/>
    </source>
</evidence>
<comment type="cofactor">
    <cofactor evidence="1">
        <name>FAD</name>
        <dbReference type="ChEBI" id="CHEBI:57692"/>
    </cofactor>
</comment>
<dbReference type="GO" id="GO:0005829">
    <property type="term" value="C:cytosol"/>
    <property type="evidence" value="ECO:0007669"/>
    <property type="project" value="UniProtKB-SubCell"/>
</dbReference>
<keyword evidence="8" id="KW-0285">Flavoprotein</keyword>
<feature type="domain" description="Flavodoxin-like fold" evidence="27">
    <location>
        <begin position="61"/>
        <end position="268"/>
    </location>
</feature>
<dbReference type="InterPro" id="IPR029039">
    <property type="entry name" value="Flavoprotein-like_sf"/>
</dbReference>
<comment type="subcellular location">
    <subcellularLocation>
        <location evidence="2">Cytoplasm</location>
        <location evidence="2">Cytosol</location>
    </subcellularLocation>
</comment>
<keyword evidence="6" id="KW-1017">Isopeptide bond</keyword>
<dbReference type="FunFam" id="3.40.50.360:FF:000029">
    <property type="entry name" value="NAD(P)H dehydrogenase [quinone] 1"/>
    <property type="match status" value="1"/>
</dbReference>
<evidence type="ECO:0000313" key="29">
    <source>
        <dbReference type="Proteomes" id="UP001205998"/>
    </source>
</evidence>
<dbReference type="InterPro" id="IPR051545">
    <property type="entry name" value="NAD(P)H_dehydrogenase_qn"/>
</dbReference>
<gene>
    <name evidence="28" type="ORF">C0J50_6696</name>
</gene>
<comment type="catalytic activity">
    <reaction evidence="25">
        <text>a quinone + NADPH + H(+) = a quinol + NADP(+)</text>
        <dbReference type="Rhea" id="RHEA:46164"/>
        <dbReference type="ChEBI" id="CHEBI:15378"/>
        <dbReference type="ChEBI" id="CHEBI:24646"/>
        <dbReference type="ChEBI" id="CHEBI:57783"/>
        <dbReference type="ChEBI" id="CHEBI:58349"/>
        <dbReference type="ChEBI" id="CHEBI:132124"/>
        <dbReference type="EC" id="1.6.5.2"/>
    </reaction>
    <physiologicalReaction direction="left-to-right" evidence="25">
        <dbReference type="Rhea" id="RHEA:46165"/>
    </physiologicalReaction>
</comment>
<evidence type="ECO:0000256" key="11">
    <source>
        <dbReference type="ARBA" id="ARBA00022857"/>
    </source>
</evidence>
<accession>A0AAD5A3I0</accession>
<dbReference type="GO" id="GO:0050136">
    <property type="term" value="F:NADH dehydrogenase (quinone) (non-electrogenic) activity"/>
    <property type="evidence" value="ECO:0007669"/>
    <property type="project" value="UniProtKB-ARBA"/>
</dbReference>
<evidence type="ECO:0000256" key="19">
    <source>
        <dbReference type="ARBA" id="ARBA00042364"/>
    </source>
</evidence>
<evidence type="ECO:0000256" key="7">
    <source>
        <dbReference type="ARBA" id="ARBA00022553"/>
    </source>
</evidence>
<keyword evidence="11" id="KW-0521">NADP</keyword>
<name>A0AAD5A3I0_SILAS</name>
<dbReference type="SUPFAM" id="SSF52218">
    <property type="entry name" value="Flavoproteins"/>
    <property type="match status" value="1"/>
</dbReference>
<dbReference type="PANTHER" id="PTHR10204:SF34">
    <property type="entry name" value="NAD(P)H DEHYDROGENASE [QUINONE] 1 ISOFORM 1"/>
    <property type="match status" value="1"/>
</dbReference>
<evidence type="ECO:0000256" key="21">
    <source>
        <dbReference type="ARBA" id="ARBA00046551"/>
    </source>
</evidence>
<evidence type="ECO:0000256" key="12">
    <source>
        <dbReference type="ARBA" id="ARBA00023002"/>
    </source>
</evidence>
<evidence type="ECO:0000256" key="20">
    <source>
        <dbReference type="ARBA" id="ARBA00042416"/>
    </source>
</evidence>
<evidence type="ECO:0000256" key="14">
    <source>
        <dbReference type="ARBA" id="ARBA00040776"/>
    </source>
</evidence>
<proteinExistence type="inferred from homology"/>
<keyword evidence="7" id="KW-0597">Phosphoprotein</keyword>
<comment type="similarity">
    <text evidence="3">Belongs to the NAD(P)H dehydrogenase (quinone) family.</text>
</comment>
<comment type="caution">
    <text evidence="28">The sequence shown here is derived from an EMBL/GenBank/DDBJ whole genome shotgun (WGS) entry which is preliminary data.</text>
</comment>
<evidence type="ECO:0000256" key="10">
    <source>
        <dbReference type="ARBA" id="ARBA00022843"/>
    </source>
</evidence>
<evidence type="ECO:0000256" key="5">
    <source>
        <dbReference type="ARBA" id="ARBA00022490"/>
    </source>
</evidence>
<sequence>MLRDAWTYQPHGSSRKVPVKPSWSPEPTSNPPYLQRPQNKPPGHSEESPVPVRNLCLQADKTVLIVYAHQSPKSFNCAAKDAAVQVFTDLGCKVIVSDLYAMKFQAVGTADDIKGKLKNPEHFLYNEETMVAWKEGRLSDDIKEEHHKLEQADLVIFQFPLYWFSVPAIMKGWIDRVLTQGFAFSLQNLYDNGMFKNKKAMLSFTTGGMESMYLPDGINGDINVLLWPLQNGVLRFCGFQVLAPQIFWSIAHTSPDARAALLEAWKTRLQGLLNEKPLSFAHTELFDLNFQGGFRLRADVKEECASKPYGLTTAHHLGKPLPPNNQTKPE</sequence>
<evidence type="ECO:0000256" key="22">
    <source>
        <dbReference type="ARBA" id="ARBA00048181"/>
    </source>
</evidence>
<dbReference type="PANTHER" id="PTHR10204">
    <property type="entry name" value="NAD P H OXIDOREDUCTASE-RELATED"/>
    <property type="match status" value="1"/>
</dbReference>
<feature type="region of interest" description="Disordered" evidence="26">
    <location>
        <begin position="1"/>
        <end position="50"/>
    </location>
</feature>
<evidence type="ECO:0000256" key="13">
    <source>
        <dbReference type="ARBA" id="ARBA00023027"/>
    </source>
</evidence>
<comment type="catalytic activity">
    <reaction evidence="24">
        <text>ubiquinone-10 + NADH + H(+) = ubiquinol-10 + NAD(+)</text>
        <dbReference type="Rhea" id="RHEA:61984"/>
        <dbReference type="ChEBI" id="CHEBI:15378"/>
        <dbReference type="ChEBI" id="CHEBI:46245"/>
        <dbReference type="ChEBI" id="CHEBI:57540"/>
        <dbReference type="ChEBI" id="CHEBI:57945"/>
        <dbReference type="ChEBI" id="CHEBI:64183"/>
    </reaction>
    <physiologicalReaction direction="left-to-right" evidence="24">
        <dbReference type="Rhea" id="RHEA:61985"/>
    </physiologicalReaction>
</comment>
<comment type="catalytic activity">
    <reaction evidence="23">
        <text>menadione + NADH + H(+) = menadiol + NAD(+)</text>
        <dbReference type="Rhea" id="RHEA:69695"/>
        <dbReference type="ChEBI" id="CHEBI:6746"/>
        <dbReference type="ChEBI" id="CHEBI:15378"/>
        <dbReference type="ChEBI" id="CHEBI:28869"/>
        <dbReference type="ChEBI" id="CHEBI:57540"/>
        <dbReference type="ChEBI" id="CHEBI:57945"/>
    </reaction>
    <physiologicalReaction direction="left-to-right" evidence="23">
        <dbReference type="Rhea" id="RHEA:69696"/>
    </physiologicalReaction>
</comment>
<evidence type="ECO:0000256" key="17">
    <source>
        <dbReference type="ARBA" id="ARBA00042288"/>
    </source>
</evidence>
<evidence type="ECO:0000256" key="3">
    <source>
        <dbReference type="ARBA" id="ARBA00006252"/>
    </source>
</evidence>
<evidence type="ECO:0000256" key="16">
    <source>
        <dbReference type="ARBA" id="ARBA00042248"/>
    </source>
</evidence>
<keyword evidence="13" id="KW-0520">NAD</keyword>
<evidence type="ECO:0000256" key="26">
    <source>
        <dbReference type="SAM" id="MobiDB-lite"/>
    </source>
</evidence>
<comment type="catalytic activity">
    <reaction evidence="22">
        <text>a quinone + NADH + H(+) = a quinol + NAD(+)</text>
        <dbReference type="Rhea" id="RHEA:46160"/>
        <dbReference type="ChEBI" id="CHEBI:15378"/>
        <dbReference type="ChEBI" id="CHEBI:24646"/>
        <dbReference type="ChEBI" id="CHEBI:57540"/>
        <dbReference type="ChEBI" id="CHEBI:57945"/>
        <dbReference type="ChEBI" id="CHEBI:132124"/>
        <dbReference type="EC" id="1.6.5.2"/>
    </reaction>
    <physiologicalReaction direction="left-to-right" evidence="22">
        <dbReference type="Rhea" id="RHEA:46161"/>
    </physiologicalReaction>
</comment>
<evidence type="ECO:0000256" key="15">
    <source>
        <dbReference type="ARBA" id="ARBA00041787"/>
    </source>
</evidence>
<reference evidence="28" key="1">
    <citation type="submission" date="2018-07" db="EMBL/GenBank/DDBJ databases">
        <title>Comparative genomics of catfishes provides insights into carnivory and benthic adaptation.</title>
        <authorList>
            <person name="Zhang Y."/>
            <person name="Wang D."/>
            <person name="Peng Z."/>
            <person name="Zheng S."/>
            <person name="Shao F."/>
            <person name="Tao W."/>
        </authorList>
    </citation>
    <scope>NUCLEOTIDE SEQUENCE</scope>
    <source>
        <strain evidence="28">Chongqing</strain>
    </source>
</reference>
<dbReference type="GO" id="GO:0006979">
    <property type="term" value="P:response to oxidative stress"/>
    <property type="evidence" value="ECO:0007669"/>
    <property type="project" value="UniProtKB-ARBA"/>
</dbReference>
<protein>
    <recommendedName>
        <fullName evidence="14">NAD(P)H dehydrogenase [quinone] 1</fullName>
        <ecNumber evidence="4">1.6.5.2</ecNumber>
    </recommendedName>
    <alternativeName>
        <fullName evidence="18">Azoreductase</fullName>
    </alternativeName>
    <alternativeName>
        <fullName evidence="20">DT-diaphorase</fullName>
    </alternativeName>
    <alternativeName>
        <fullName evidence="16">Menadione reductase</fullName>
    </alternativeName>
    <alternativeName>
        <fullName evidence="17">NAD(P)H:quinone oxidoreductase 1</fullName>
    </alternativeName>
    <alternativeName>
        <fullName evidence="15">Phylloquinone reductase</fullName>
    </alternativeName>
    <alternativeName>
        <fullName evidence="19">Quinone reductase 1</fullName>
    </alternativeName>
</protein>
<comment type="subunit">
    <text evidence="21">Homodimer. Interacts with PDLIM4 isoform 2; this interaction stabilizes PDLIM4 isoform 2 in response to oxidative stress and protects it from ubiquitin-independent degradation by the core 20S proteasome. Interacts with TP73 (via SAM domain); this interaction is NADH-dependent, stabilizes TP73 in response to oxidative stress and protects it from ubiquitin-independent degradation by the 20S proteasome. Interacts with TP53; this interaction is NADH-dependent, stabilizes TP53 in response to oxidative stress and protects it from ubiquitin-independent degradation by the 20S proteasome.</text>
</comment>
<evidence type="ECO:0000256" key="24">
    <source>
        <dbReference type="ARBA" id="ARBA00049236"/>
    </source>
</evidence>
<evidence type="ECO:0000256" key="18">
    <source>
        <dbReference type="ARBA" id="ARBA00042298"/>
    </source>
</evidence>
<keyword evidence="10" id="KW-0832">Ubl conjugation</keyword>
<organism evidence="28 29">
    <name type="scientific">Silurus asotus</name>
    <name type="common">Amur catfish</name>
    <name type="synonym">Parasilurus asotus</name>
    <dbReference type="NCBI Taxonomy" id="30991"/>
    <lineage>
        <taxon>Eukaryota</taxon>
        <taxon>Metazoa</taxon>
        <taxon>Chordata</taxon>
        <taxon>Craniata</taxon>
        <taxon>Vertebrata</taxon>
        <taxon>Euteleostomi</taxon>
        <taxon>Actinopterygii</taxon>
        <taxon>Neopterygii</taxon>
        <taxon>Teleostei</taxon>
        <taxon>Ostariophysi</taxon>
        <taxon>Siluriformes</taxon>
        <taxon>Siluridae</taxon>
        <taxon>Silurus</taxon>
    </lineage>
</organism>
<evidence type="ECO:0000256" key="23">
    <source>
        <dbReference type="ARBA" id="ARBA00048412"/>
    </source>
</evidence>
<evidence type="ECO:0000256" key="4">
    <source>
        <dbReference type="ARBA" id="ARBA00012648"/>
    </source>
</evidence>
<evidence type="ECO:0000259" key="27">
    <source>
        <dbReference type="Pfam" id="PF02525"/>
    </source>
</evidence>
<keyword evidence="12" id="KW-0560">Oxidoreductase</keyword>